<sequence>MKTVFIAFTLKDSSVAEFFTAISNRLAQDYKVIIISYQTEKHSLPLDPQIETMEWPSKRPTKLKDLFFIGRLVYKYKPFMMISNFAAVNFFLLTGFLFGIKKRISWYHTHSSAHITENKFNLWRKSMIYKLATKIVTTSAAAKEDISKHYNLKEKKISILPNAVIEPKIIKGDIDPLKLIFVGRLHPAKGFEVLIKALPKVILKYPQLKVEVLGGGPQEIQKFTKMAKDLSVLNHLNFKGFTSKNKFIEELAKAYVCVVPSYFEAFCYVVIESFSVATPVIGSDTTGVAEIIEDGISGYLFQPGNYIELSEKLLKLLDNPRQRKEMAANTFDTFKDKFELCKIVENFMELTDA</sequence>
<dbReference type="Gene3D" id="3.40.50.2000">
    <property type="entry name" value="Glycogen Phosphorylase B"/>
    <property type="match status" value="2"/>
</dbReference>
<dbReference type="Pfam" id="PF00534">
    <property type="entry name" value="Glycos_transf_1"/>
    <property type="match status" value="1"/>
</dbReference>
<keyword evidence="3" id="KW-0808">Transferase</keyword>
<proteinExistence type="predicted"/>
<feature type="domain" description="Glycosyl transferase family 1" evidence="1">
    <location>
        <begin position="175"/>
        <end position="330"/>
    </location>
</feature>
<gene>
    <name evidence="3" type="ORF">GRFL_2405</name>
</gene>
<dbReference type="STRING" id="1229726.GRFL_2405"/>
<dbReference type="Pfam" id="PF13439">
    <property type="entry name" value="Glyco_transf_4"/>
    <property type="match status" value="1"/>
</dbReference>
<dbReference type="AlphaFoldDB" id="A0A1L7I694"/>
<dbReference type="InterPro" id="IPR028098">
    <property type="entry name" value="Glyco_trans_4-like_N"/>
</dbReference>
<evidence type="ECO:0000313" key="3">
    <source>
        <dbReference type="EMBL" id="APU69129.1"/>
    </source>
</evidence>
<dbReference type="PANTHER" id="PTHR12526">
    <property type="entry name" value="GLYCOSYLTRANSFERASE"/>
    <property type="match status" value="1"/>
</dbReference>
<organism evidence="3 4">
    <name type="scientific">Christiangramia flava JLT2011</name>
    <dbReference type="NCBI Taxonomy" id="1229726"/>
    <lineage>
        <taxon>Bacteria</taxon>
        <taxon>Pseudomonadati</taxon>
        <taxon>Bacteroidota</taxon>
        <taxon>Flavobacteriia</taxon>
        <taxon>Flavobacteriales</taxon>
        <taxon>Flavobacteriaceae</taxon>
        <taxon>Christiangramia</taxon>
    </lineage>
</organism>
<dbReference type="GO" id="GO:0016757">
    <property type="term" value="F:glycosyltransferase activity"/>
    <property type="evidence" value="ECO:0007669"/>
    <property type="project" value="UniProtKB-KW"/>
</dbReference>
<name>A0A1L7I694_9FLAO</name>
<dbReference type="PANTHER" id="PTHR12526:SF638">
    <property type="entry name" value="SPORE COAT PROTEIN SA"/>
    <property type="match status" value="1"/>
</dbReference>
<evidence type="ECO:0000313" key="4">
    <source>
        <dbReference type="Proteomes" id="UP000186230"/>
    </source>
</evidence>
<dbReference type="InterPro" id="IPR001296">
    <property type="entry name" value="Glyco_trans_1"/>
</dbReference>
<dbReference type="EC" id="2.4.1.-" evidence="3"/>
<dbReference type="CDD" id="cd03801">
    <property type="entry name" value="GT4_PimA-like"/>
    <property type="match status" value="1"/>
</dbReference>
<protein>
    <submittedName>
        <fullName evidence="3">Glycosyltransferase</fullName>
        <ecNumber evidence="3">2.4.1.-</ecNumber>
    </submittedName>
</protein>
<dbReference type="EMBL" id="CP016359">
    <property type="protein sequence ID" value="APU69129.1"/>
    <property type="molecule type" value="Genomic_DNA"/>
</dbReference>
<evidence type="ECO:0000259" key="1">
    <source>
        <dbReference type="Pfam" id="PF00534"/>
    </source>
</evidence>
<evidence type="ECO:0000259" key="2">
    <source>
        <dbReference type="Pfam" id="PF13439"/>
    </source>
</evidence>
<reference evidence="3 4" key="1">
    <citation type="submission" date="2016-07" db="EMBL/GenBank/DDBJ databases">
        <title>Multi-omics approach to identify versatile polysaccharide utilization systems of a marine flavobacterium Gramella flava.</title>
        <authorList>
            <person name="Tang K."/>
        </authorList>
    </citation>
    <scope>NUCLEOTIDE SEQUENCE [LARGE SCALE GENOMIC DNA]</scope>
    <source>
        <strain evidence="3 4">JLT2011</strain>
    </source>
</reference>
<dbReference type="KEGG" id="gfl:GRFL_2405"/>
<keyword evidence="4" id="KW-1185">Reference proteome</keyword>
<keyword evidence="3" id="KW-0328">Glycosyltransferase</keyword>
<dbReference type="OrthoDB" id="9811239at2"/>
<dbReference type="Proteomes" id="UP000186230">
    <property type="component" value="Chromosome"/>
</dbReference>
<accession>A0A1L7I694</accession>
<dbReference type="RefSeq" id="WP_083644823.1">
    <property type="nucleotide sequence ID" value="NZ_AMRU01000011.1"/>
</dbReference>
<dbReference type="SUPFAM" id="SSF53756">
    <property type="entry name" value="UDP-Glycosyltransferase/glycogen phosphorylase"/>
    <property type="match status" value="1"/>
</dbReference>
<feature type="domain" description="Glycosyltransferase subfamily 4-like N-terminal" evidence="2">
    <location>
        <begin position="20"/>
        <end position="164"/>
    </location>
</feature>